<gene>
    <name evidence="1" type="ORF">ACFPOC_13835</name>
</gene>
<organism evidence="1 2">
    <name type="scientific">Rubellimicrobium aerolatum</name>
    <dbReference type="NCBI Taxonomy" id="490979"/>
    <lineage>
        <taxon>Bacteria</taxon>
        <taxon>Pseudomonadati</taxon>
        <taxon>Pseudomonadota</taxon>
        <taxon>Alphaproteobacteria</taxon>
        <taxon>Rhodobacterales</taxon>
        <taxon>Roseobacteraceae</taxon>
        <taxon>Rubellimicrobium</taxon>
    </lineage>
</organism>
<sequence>MKIETQIEAVALASHVPPTPPKGRCPACGAVPGEGRDALAMACGAAEVGERLACLRRRAVARAERDRAAVEAVKARAAVPEVASPEIVAAPARGPMRVAPQAETVWTDAGPRARAVTRDGFHPVALADAFDVMTMQARRRDKDAAPPYTVAQVEAGREYARLRERCLSEGVRCTSVEALGQSGGSGQGSWIDGVIQRGERLDRMRAAIGRELALAPRRQAATVVRKEGGRVLAATNRATRELGRTITVADLVDAVCCEGLTLSALLQRRGWSARTESLAVLRAALCAALDRLYGL</sequence>
<comment type="caution">
    <text evidence="1">The sequence shown here is derived from an EMBL/GenBank/DDBJ whole genome shotgun (WGS) entry which is preliminary data.</text>
</comment>
<evidence type="ECO:0000313" key="2">
    <source>
        <dbReference type="Proteomes" id="UP001596056"/>
    </source>
</evidence>
<reference evidence="2" key="1">
    <citation type="journal article" date="2019" name="Int. J. Syst. Evol. Microbiol.">
        <title>The Global Catalogue of Microorganisms (GCM) 10K type strain sequencing project: providing services to taxonomists for standard genome sequencing and annotation.</title>
        <authorList>
            <consortium name="The Broad Institute Genomics Platform"/>
            <consortium name="The Broad Institute Genome Sequencing Center for Infectious Disease"/>
            <person name="Wu L."/>
            <person name="Ma J."/>
        </authorList>
    </citation>
    <scope>NUCLEOTIDE SEQUENCE [LARGE SCALE GENOMIC DNA]</scope>
    <source>
        <strain evidence="2">KACC 11588</strain>
    </source>
</reference>
<dbReference type="Proteomes" id="UP001596056">
    <property type="component" value="Unassembled WGS sequence"/>
</dbReference>
<dbReference type="RefSeq" id="WP_209841021.1">
    <property type="nucleotide sequence ID" value="NZ_JAGGJP010000009.1"/>
</dbReference>
<keyword evidence="2" id="KW-1185">Reference proteome</keyword>
<proteinExistence type="predicted"/>
<name>A0ABW0SEX2_9RHOB</name>
<protein>
    <submittedName>
        <fullName evidence="1">Uncharacterized protein</fullName>
    </submittedName>
</protein>
<evidence type="ECO:0000313" key="1">
    <source>
        <dbReference type="EMBL" id="MFC5567489.1"/>
    </source>
</evidence>
<dbReference type="EMBL" id="JBHSNA010000015">
    <property type="protein sequence ID" value="MFC5567489.1"/>
    <property type="molecule type" value="Genomic_DNA"/>
</dbReference>
<accession>A0ABW0SEX2</accession>